<evidence type="ECO:0000259" key="2">
    <source>
        <dbReference type="Pfam" id="PF06911"/>
    </source>
</evidence>
<feature type="domain" description="Senescence" evidence="2">
    <location>
        <begin position="223"/>
        <end position="340"/>
    </location>
</feature>
<evidence type="ECO:0000313" key="4">
    <source>
        <dbReference type="Proteomes" id="UP000320762"/>
    </source>
</evidence>
<dbReference type="InterPro" id="IPR009686">
    <property type="entry name" value="Senescence/spartin_C"/>
</dbReference>
<dbReference type="AlphaFoldDB" id="A0A550CNV6"/>
<dbReference type="Pfam" id="PF06911">
    <property type="entry name" value="Senescence"/>
    <property type="match status" value="2"/>
</dbReference>
<gene>
    <name evidence="3" type="ORF">BD626DRAFT_482798</name>
</gene>
<dbReference type="EMBL" id="VDMD01000003">
    <property type="protein sequence ID" value="TRM66486.1"/>
    <property type="molecule type" value="Genomic_DNA"/>
</dbReference>
<feature type="domain" description="Senescence" evidence="2">
    <location>
        <begin position="518"/>
        <end position="588"/>
    </location>
</feature>
<evidence type="ECO:0000256" key="1">
    <source>
        <dbReference type="SAM" id="MobiDB-lite"/>
    </source>
</evidence>
<dbReference type="OrthoDB" id="20821at2759"/>
<feature type="compositionally biased region" description="Polar residues" evidence="1">
    <location>
        <begin position="274"/>
        <end position="283"/>
    </location>
</feature>
<feature type="region of interest" description="Disordered" evidence="1">
    <location>
        <begin position="265"/>
        <end position="298"/>
    </location>
</feature>
<dbReference type="GO" id="GO:0051301">
    <property type="term" value="P:cell division"/>
    <property type="evidence" value="ECO:0007669"/>
    <property type="project" value="TreeGrafter"/>
</dbReference>
<comment type="caution">
    <text evidence="3">The sequence shown here is derived from an EMBL/GenBank/DDBJ whole genome shotgun (WGS) entry which is preliminary data.</text>
</comment>
<dbReference type="InterPro" id="IPR045036">
    <property type="entry name" value="Spartin-like"/>
</dbReference>
<feature type="compositionally biased region" description="Low complexity" evidence="1">
    <location>
        <begin position="362"/>
        <end position="386"/>
    </location>
</feature>
<feature type="compositionally biased region" description="Pro residues" evidence="1">
    <location>
        <begin position="475"/>
        <end position="486"/>
    </location>
</feature>
<dbReference type="Proteomes" id="UP000320762">
    <property type="component" value="Unassembled WGS sequence"/>
</dbReference>
<dbReference type="GO" id="GO:0005886">
    <property type="term" value="C:plasma membrane"/>
    <property type="evidence" value="ECO:0007669"/>
    <property type="project" value="TreeGrafter"/>
</dbReference>
<feature type="compositionally biased region" description="Low complexity" evidence="1">
    <location>
        <begin position="415"/>
        <end position="429"/>
    </location>
</feature>
<keyword evidence="4" id="KW-1185">Reference proteome</keyword>
<organism evidence="3 4">
    <name type="scientific">Schizophyllum amplum</name>
    <dbReference type="NCBI Taxonomy" id="97359"/>
    <lineage>
        <taxon>Eukaryota</taxon>
        <taxon>Fungi</taxon>
        <taxon>Dikarya</taxon>
        <taxon>Basidiomycota</taxon>
        <taxon>Agaricomycotina</taxon>
        <taxon>Agaricomycetes</taxon>
        <taxon>Agaricomycetidae</taxon>
        <taxon>Agaricales</taxon>
        <taxon>Schizophyllaceae</taxon>
        <taxon>Schizophyllum</taxon>
    </lineage>
</organism>
<sequence>MTGVSVPEAFVLLTIPSASLTTNGFTQSGDFQLQHITATVPDPTGAIREEVYLVLRLRDLEIVLDPDRRVSLNTADPQRRTYTFSPTATDTTELRLAVPASTPAHDLETLDIVLAQYAARFDGAGPNMEELAAAGDAATAMRPPPHIPQAQADKLRGHLVLVNEDSGEIVGQMDQRFPVQEDPALRGSKDPVVVEVPDEDGLAESDANARAMFVRAIPPEQQNWLTKGAGFASYAISTSATLLVKGMGAAADYYVANAAKSPHHPEMQAAAAANTTGASSSKNGLAGDKSTPPTLPSRTVTMLTSERTRENMRLAHKYTGTAVKASAKTVSAVDGLIRRAVYGKEKDGKGKEKATAVNSVTSQYSPAPSIYSPAPSQYSSSPSQFAPAPPPYTPPTSGQPFLAPEKPKLPPRRTPSPMGKGGLSSSSSPAAPYIESPKSMYPSGPAPPWASPNPGHASDAGYAPYPVYAKHDGYGPPPTGQGPPPGAGARGAGTHGTSAEPPPLPPRELKTKDRVILSADLILSTIDDSTRQLIEAGVINFGKVMGHKYGKDAGETSTMAARTAQNVGLVYIDMSGLGRRALVKRVGKHYVKSKFSSKGKAGKS</sequence>
<feature type="region of interest" description="Disordered" evidence="1">
    <location>
        <begin position="362"/>
        <end position="455"/>
    </location>
</feature>
<dbReference type="STRING" id="97359.A0A550CNV6"/>
<dbReference type="PANTHER" id="PTHR21068">
    <property type="entry name" value="SPARTIN"/>
    <property type="match status" value="1"/>
</dbReference>
<name>A0A550CNV6_9AGAR</name>
<dbReference type="PANTHER" id="PTHR21068:SF43">
    <property type="entry name" value="SPARTIN"/>
    <property type="match status" value="1"/>
</dbReference>
<protein>
    <recommendedName>
        <fullName evidence="2">Senescence domain-containing protein</fullName>
    </recommendedName>
</protein>
<feature type="region of interest" description="Disordered" evidence="1">
    <location>
        <begin position="469"/>
        <end position="510"/>
    </location>
</feature>
<reference evidence="3 4" key="1">
    <citation type="journal article" date="2019" name="New Phytol.">
        <title>Comparative genomics reveals unique wood-decay strategies and fruiting body development in the Schizophyllaceae.</title>
        <authorList>
            <person name="Almasi E."/>
            <person name="Sahu N."/>
            <person name="Krizsan K."/>
            <person name="Balint B."/>
            <person name="Kovacs G.M."/>
            <person name="Kiss B."/>
            <person name="Cseklye J."/>
            <person name="Drula E."/>
            <person name="Henrissat B."/>
            <person name="Nagy I."/>
            <person name="Chovatia M."/>
            <person name="Adam C."/>
            <person name="LaButti K."/>
            <person name="Lipzen A."/>
            <person name="Riley R."/>
            <person name="Grigoriev I.V."/>
            <person name="Nagy L.G."/>
        </authorList>
    </citation>
    <scope>NUCLEOTIDE SEQUENCE [LARGE SCALE GENOMIC DNA]</scope>
    <source>
        <strain evidence="3 4">NL-1724</strain>
    </source>
</reference>
<accession>A0A550CNV6</accession>
<evidence type="ECO:0000313" key="3">
    <source>
        <dbReference type="EMBL" id="TRM66486.1"/>
    </source>
</evidence>
<proteinExistence type="predicted"/>